<dbReference type="EMBL" id="BAAAZR010000001">
    <property type="protein sequence ID" value="GAA3791109.1"/>
    <property type="molecule type" value="Genomic_DNA"/>
</dbReference>
<organism evidence="6 7">
    <name type="scientific">Sphaerisporangium flaviroseum</name>
    <dbReference type="NCBI Taxonomy" id="509199"/>
    <lineage>
        <taxon>Bacteria</taxon>
        <taxon>Bacillati</taxon>
        <taxon>Actinomycetota</taxon>
        <taxon>Actinomycetes</taxon>
        <taxon>Streptosporangiales</taxon>
        <taxon>Streptosporangiaceae</taxon>
        <taxon>Sphaerisporangium</taxon>
    </lineage>
</organism>
<comment type="subcellular location">
    <subcellularLocation>
        <location evidence="1">Periplasm</location>
    </subcellularLocation>
</comment>
<reference evidence="7" key="1">
    <citation type="journal article" date="2019" name="Int. J. Syst. Evol. Microbiol.">
        <title>The Global Catalogue of Microorganisms (GCM) 10K type strain sequencing project: providing services to taxonomists for standard genome sequencing and annotation.</title>
        <authorList>
            <consortium name="The Broad Institute Genomics Platform"/>
            <consortium name="The Broad Institute Genome Sequencing Center for Infectious Disease"/>
            <person name="Wu L."/>
            <person name="Ma J."/>
        </authorList>
    </citation>
    <scope>NUCLEOTIDE SEQUENCE [LARGE SCALE GENOMIC DNA]</scope>
    <source>
        <strain evidence="7">JCM 16908</strain>
    </source>
</reference>
<name>A0ABP7HKH2_9ACTN</name>
<dbReference type="Gene3D" id="1.50.10.100">
    <property type="entry name" value="Chondroitin AC/alginate lyase"/>
    <property type="match status" value="1"/>
</dbReference>
<evidence type="ECO:0000256" key="4">
    <source>
        <dbReference type="ARBA" id="ARBA00023239"/>
    </source>
</evidence>
<evidence type="ECO:0000313" key="6">
    <source>
        <dbReference type="EMBL" id="GAA3791109.1"/>
    </source>
</evidence>
<evidence type="ECO:0000259" key="5">
    <source>
        <dbReference type="Pfam" id="PF07940"/>
    </source>
</evidence>
<dbReference type="SUPFAM" id="SSF48230">
    <property type="entry name" value="Chondroitin AC/alginate lyase"/>
    <property type="match status" value="1"/>
</dbReference>
<dbReference type="InterPro" id="IPR008929">
    <property type="entry name" value="Chondroitin_lyas"/>
</dbReference>
<comment type="caution">
    <text evidence="6">The sequence shown here is derived from an EMBL/GenBank/DDBJ whole genome shotgun (WGS) entry which is preliminary data.</text>
</comment>
<dbReference type="Proteomes" id="UP001500888">
    <property type="component" value="Unassembled WGS sequence"/>
</dbReference>
<proteinExistence type="predicted"/>
<dbReference type="PANTHER" id="PTHR39210:SF1">
    <property type="entry name" value="HEPARIN-SULFATE LYASE"/>
    <property type="match status" value="1"/>
</dbReference>
<keyword evidence="4" id="KW-0456">Lyase</keyword>
<dbReference type="RefSeq" id="WP_344934178.1">
    <property type="nucleotide sequence ID" value="NZ_BAAAZR010000001.1"/>
</dbReference>
<evidence type="ECO:0000256" key="2">
    <source>
        <dbReference type="ARBA" id="ARBA00022729"/>
    </source>
</evidence>
<dbReference type="InterPro" id="IPR012480">
    <property type="entry name" value="Hepar_II_III_C"/>
</dbReference>
<keyword evidence="3" id="KW-0574">Periplasm</keyword>
<keyword evidence="7" id="KW-1185">Reference proteome</keyword>
<sequence length="575" mass="62118">MALPDHPSTARTGGRARRLMLAIPLLCALILALVMRIAEPPAPSLAASATGVRCRIDQASAVPASDVMRGRIALVGLPPVSIGTDLDWRLDPYGNRTWALNFHSLRWMAGLVLAYETNRRADHLIRAVQIAEDWVRDNRRGAPGTGEWAWAEHTIALRAPVLVCLSKYVKAEWLARSLADHAATLADPELYKQGHNHGLDQDIALLSIGCRLHDQGWKDLALRRMTASARLAIDAQGVLQEQAPRYGMYVHERLGVVMTTLRDCRAGVPGDLAARRRALETYVSHATQPDGRMVPLGDSPADLRPKGYPHEEATVKVFDGGYVFGRTAWERAGSAYYSIRFGPGRRFHGHEDHLGVTYHAKGRDILVEAGFHSYEKTPYQYWTTSPQAHNVPVVAGARFRTGMPTALDRRSIGEARQSYLLSDQAYGVDRTRSVLVNHGADLMAVLDTVPAGSQVEGIWHFAPSLKVISSEGGTVVLGDALGKVTLVQLAMPSCRPIGGQSVLAGETGPFQGWISPSYLEKTAVPTVIGPPAGAVLTVIVPGAGDPRIECSGGKVSVRTADGPVSFTVHAARGLA</sequence>
<evidence type="ECO:0000313" key="7">
    <source>
        <dbReference type="Proteomes" id="UP001500888"/>
    </source>
</evidence>
<accession>A0ABP7HKH2</accession>
<keyword evidence="2" id="KW-0732">Signal</keyword>
<evidence type="ECO:0000256" key="3">
    <source>
        <dbReference type="ARBA" id="ARBA00022764"/>
    </source>
</evidence>
<evidence type="ECO:0000256" key="1">
    <source>
        <dbReference type="ARBA" id="ARBA00004418"/>
    </source>
</evidence>
<dbReference type="PANTHER" id="PTHR39210">
    <property type="entry name" value="HEPARIN-SULFATE LYASE"/>
    <property type="match status" value="1"/>
</dbReference>
<protein>
    <recommendedName>
        <fullName evidence="5">Heparinase II/III-like C-terminal domain-containing protein</fullName>
    </recommendedName>
</protein>
<feature type="domain" description="Heparinase II/III-like C-terminal" evidence="5">
    <location>
        <begin position="335"/>
        <end position="480"/>
    </location>
</feature>
<dbReference type="Gene3D" id="2.70.98.70">
    <property type="match status" value="1"/>
</dbReference>
<dbReference type="Pfam" id="PF07940">
    <property type="entry name" value="Hepar_II_III_C"/>
    <property type="match status" value="1"/>
</dbReference>
<gene>
    <name evidence="6" type="ORF">GCM10022226_07600</name>
</gene>